<evidence type="ECO:0000256" key="12">
    <source>
        <dbReference type="ARBA" id="ARBA00022989"/>
    </source>
</evidence>
<gene>
    <name evidence="19" type="ORF">NQ317_009609</name>
</gene>
<evidence type="ECO:0000256" key="1">
    <source>
        <dbReference type="ARBA" id="ARBA00004585"/>
    </source>
</evidence>
<dbReference type="Pfam" id="PF04757">
    <property type="entry name" value="Pex2_Pex12"/>
    <property type="match status" value="1"/>
</dbReference>
<evidence type="ECO:0000256" key="6">
    <source>
        <dbReference type="ARBA" id="ARBA00022692"/>
    </source>
</evidence>
<dbReference type="InterPro" id="IPR006845">
    <property type="entry name" value="Pex_N"/>
</dbReference>
<evidence type="ECO:0000256" key="14">
    <source>
        <dbReference type="ARBA" id="ARBA00023140"/>
    </source>
</evidence>
<keyword evidence="9" id="KW-0833">Ubl conjugation pathway</keyword>
<keyword evidence="12" id="KW-1133">Transmembrane helix</keyword>
<keyword evidence="20" id="KW-1185">Reference proteome</keyword>
<protein>
    <recommendedName>
        <fullName evidence="17">RING-type E3 ubiquitin transferase (cysteine targeting)</fullName>
        <ecNumber evidence="17">2.3.2.36</ecNumber>
    </recommendedName>
    <alternativeName>
        <fullName evidence="15">Peroxin-2</fullName>
    </alternativeName>
</protein>
<comment type="catalytic activity">
    <reaction evidence="16">
        <text>[E2 ubiquitin-conjugating enzyme]-S-ubiquitinyl-L-cysteine + [acceptor protein]-L-cysteine = [E2 ubiquitin-conjugating enzyme]-L-cysteine + [acceptor protein]-S-ubiquitinyl-L-cysteine.</text>
        <dbReference type="EC" id="2.3.2.36"/>
    </reaction>
</comment>
<name>A0ABQ9JTM5_9CUCU</name>
<feature type="domain" description="Pex N-terminal" evidence="18">
    <location>
        <begin position="7"/>
        <end position="138"/>
    </location>
</feature>
<reference evidence="19" key="1">
    <citation type="journal article" date="2023" name="Insect Mol. Biol.">
        <title>Genome sequencing provides insights into the evolution of gene families encoding plant cell wall-degrading enzymes in longhorned beetles.</title>
        <authorList>
            <person name="Shin N.R."/>
            <person name="Okamura Y."/>
            <person name="Kirsch R."/>
            <person name="Pauchet Y."/>
        </authorList>
    </citation>
    <scope>NUCLEOTIDE SEQUENCE</scope>
    <source>
        <strain evidence="19">MMC_N1</strain>
    </source>
</reference>
<keyword evidence="7" id="KW-0479">Metal-binding</keyword>
<evidence type="ECO:0000256" key="5">
    <source>
        <dbReference type="ARBA" id="ARBA00022679"/>
    </source>
</evidence>
<evidence type="ECO:0000256" key="9">
    <source>
        <dbReference type="ARBA" id="ARBA00022786"/>
    </source>
</evidence>
<evidence type="ECO:0000256" key="4">
    <source>
        <dbReference type="ARBA" id="ARBA00022448"/>
    </source>
</evidence>
<comment type="similarity">
    <text evidence="3">Belongs to the pex2/pex10/pex12 family.</text>
</comment>
<dbReference type="EC" id="2.3.2.36" evidence="17"/>
<keyword evidence="6" id="KW-0812">Transmembrane</keyword>
<evidence type="ECO:0000256" key="13">
    <source>
        <dbReference type="ARBA" id="ARBA00023136"/>
    </source>
</evidence>
<dbReference type="InterPro" id="IPR025654">
    <property type="entry name" value="PEX2/10"/>
</dbReference>
<accession>A0ABQ9JTM5</accession>
<evidence type="ECO:0000256" key="11">
    <source>
        <dbReference type="ARBA" id="ARBA00022927"/>
    </source>
</evidence>
<evidence type="ECO:0000256" key="17">
    <source>
        <dbReference type="ARBA" id="ARBA00034523"/>
    </source>
</evidence>
<sequence>MNANYLDKEIYKSLYQLVQEACQYLPPGITAPYEPELKLLLQVAILKYSVLHSGNTFGQELLSIKYDNISYIKQILYAIANCLSYIKDKLELWRPSHDINNTIFKIYAVLKMLDLINLSVFLSNGVKPLLIERILGLTQTISGDSFHFYHLDTFSLIKVSTGLFNIVTKPTAECCNNSWALWTTP</sequence>
<proteinExistence type="inferred from homology"/>
<evidence type="ECO:0000256" key="3">
    <source>
        <dbReference type="ARBA" id="ARBA00008704"/>
    </source>
</evidence>
<keyword evidence="10" id="KW-0862">Zinc</keyword>
<keyword evidence="11" id="KW-0653">Protein transport</keyword>
<keyword evidence="14" id="KW-0576">Peroxisome</keyword>
<evidence type="ECO:0000256" key="2">
    <source>
        <dbReference type="ARBA" id="ARBA00004906"/>
    </source>
</evidence>
<dbReference type="PANTHER" id="PTHR48178">
    <property type="entry name" value="PEROXISOME BIOGENESIS FACTOR 2"/>
    <property type="match status" value="1"/>
</dbReference>
<dbReference type="EMBL" id="JAPWTJ010000194">
    <property type="protein sequence ID" value="KAJ8981237.1"/>
    <property type="molecule type" value="Genomic_DNA"/>
</dbReference>
<dbReference type="Proteomes" id="UP001162164">
    <property type="component" value="Unassembled WGS sequence"/>
</dbReference>
<evidence type="ECO:0000313" key="19">
    <source>
        <dbReference type="EMBL" id="KAJ8981237.1"/>
    </source>
</evidence>
<keyword evidence="4" id="KW-0813">Transport</keyword>
<evidence type="ECO:0000259" key="18">
    <source>
        <dbReference type="Pfam" id="PF04757"/>
    </source>
</evidence>
<comment type="subcellular location">
    <subcellularLocation>
        <location evidence="1">Peroxisome membrane</location>
        <topology evidence="1">Multi-pass membrane protein</topology>
    </subcellularLocation>
</comment>
<evidence type="ECO:0000256" key="7">
    <source>
        <dbReference type="ARBA" id="ARBA00022723"/>
    </source>
</evidence>
<keyword evidence="13" id="KW-0472">Membrane</keyword>
<dbReference type="PANTHER" id="PTHR48178:SF1">
    <property type="entry name" value="PEROXISOME BIOGENESIS FACTOR 2"/>
    <property type="match status" value="1"/>
</dbReference>
<evidence type="ECO:0000256" key="15">
    <source>
        <dbReference type="ARBA" id="ARBA00032511"/>
    </source>
</evidence>
<evidence type="ECO:0000256" key="16">
    <source>
        <dbReference type="ARBA" id="ARBA00034438"/>
    </source>
</evidence>
<organism evidence="19 20">
    <name type="scientific">Molorchus minor</name>
    <dbReference type="NCBI Taxonomy" id="1323400"/>
    <lineage>
        <taxon>Eukaryota</taxon>
        <taxon>Metazoa</taxon>
        <taxon>Ecdysozoa</taxon>
        <taxon>Arthropoda</taxon>
        <taxon>Hexapoda</taxon>
        <taxon>Insecta</taxon>
        <taxon>Pterygota</taxon>
        <taxon>Neoptera</taxon>
        <taxon>Endopterygota</taxon>
        <taxon>Coleoptera</taxon>
        <taxon>Polyphaga</taxon>
        <taxon>Cucujiformia</taxon>
        <taxon>Chrysomeloidea</taxon>
        <taxon>Cerambycidae</taxon>
        <taxon>Lamiinae</taxon>
        <taxon>Monochamini</taxon>
        <taxon>Molorchus</taxon>
    </lineage>
</organism>
<evidence type="ECO:0000313" key="20">
    <source>
        <dbReference type="Proteomes" id="UP001162164"/>
    </source>
</evidence>
<comment type="pathway">
    <text evidence="2">Protein modification; protein ubiquitination.</text>
</comment>
<keyword evidence="5" id="KW-0808">Transferase</keyword>
<evidence type="ECO:0000256" key="10">
    <source>
        <dbReference type="ARBA" id="ARBA00022833"/>
    </source>
</evidence>
<keyword evidence="8" id="KW-0863">Zinc-finger</keyword>
<evidence type="ECO:0000256" key="8">
    <source>
        <dbReference type="ARBA" id="ARBA00022771"/>
    </source>
</evidence>
<comment type="caution">
    <text evidence="19">The sequence shown here is derived from an EMBL/GenBank/DDBJ whole genome shotgun (WGS) entry which is preliminary data.</text>
</comment>